<evidence type="ECO:0000313" key="12">
    <source>
        <dbReference type="EMBL" id="MDN0075967.1"/>
    </source>
</evidence>
<evidence type="ECO:0000256" key="11">
    <source>
        <dbReference type="RuleBase" id="RU363058"/>
    </source>
</evidence>
<feature type="transmembrane region" description="Helical" evidence="11">
    <location>
        <begin position="123"/>
        <end position="143"/>
    </location>
</feature>
<comment type="subcellular location">
    <subcellularLocation>
        <location evidence="1">Cell membrane</location>
        <topology evidence="1">Multi-pass membrane protein</topology>
    </subcellularLocation>
    <subcellularLocation>
        <location evidence="11">Membrane</location>
        <topology evidence="11">Multi-pass membrane protein</topology>
    </subcellularLocation>
</comment>
<evidence type="ECO:0000256" key="6">
    <source>
        <dbReference type="ARBA" id="ARBA00022692"/>
    </source>
</evidence>
<feature type="transmembrane region" description="Helical" evidence="11">
    <location>
        <begin position="52"/>
        <end position="76"/>
    </location>
</feature>
<feature type="transmembrane region" description="Helical" evidence="11">
    <location>
        <begin position="410"/>
        <end position="430"/>
    </location>
</feature>
<keyword evidence="5 11" id="KW-0592">Phosphate transport</keyword>
<feature type="transmembrane region" description="Helical" evidence="11">
    <location>
        <begin position="204"/>
        <end position="223"/>
    </location>
</feature>
<dbReference type="PANTHER" id="PTHR11101:SF65">
    <property type="entry name" value="LOW-AFFINITY INORGANIC PHOSPHATE TRANSPORTER PITA-RELATED"/>
    <property type="match status" value="1"/>
</dbReference>
<evidence type="ECO:0000256" key="1">
    <source>
        <dbReference type="ARBA" id="ARBA00004651"/>
    </source>
</evidence>
<evidence type="ECO:0000256" key="8">
    <source>
        <dbReference type="ARBA" id="ARBA00022989"/>
    </source>
</evidence>
<feature type="transmembrane region" description="Helical" evidence="11">
    <location>
        <begin position="155"/>
        <end position="177"/>
    </location>
</feature>
<dbReference type="PANTHER" id="PTHR11101">
    <property type="entry name" value="PHOSPHATE TRANSPORTER"/>
    <property type="match status" value="1"/>
</dbReference>
<keyword evidence="3 11" id="KW-0813">Transport</keyword>
<comment type="catalytic activity">
    <reaction evidence="10">
        <text>phosphate(in) + H(+)(in) = phosphate(out) + H(+)(out)</text>
        <dbReference type="Rhea" id="RHEA:29939"/>
        <dbReference type="ChEBI" id="CHEBI:15378"/>
        <dbReference type="ChEBI" id="CHEBI:43474"/>
    </reaction>
</comment>
<accession>A0ABT7XQA7</accession>
<evidence type="ECO:0000313" key="13">
    <source>
        <dbReference type="Proteomes" id="UP001168540"/>
    </source>
</evidence>
<keyword evidence="9 11" id="KW-0472">Membrane</keyword>
<evidence type="ECO:0000256" key="7">
    <source>
        <dbReference type="ARBA" id="ARBA00022847"/>
    </source>
</evidence>
<evidence type="ECO:0000256" key="9">
    <source>
        <dbReference type="ARBA" id="ARBA00023136"/>
    </source>
</evidence>
<evidence type="ECO:0000256" key="10">
    <source>
        <dbReference type="ARBA" id="ARBA00047348"/>
    </source>
</evidence>
<comment type="caution">
    <text evidence="12">The sequence shown here is derived from an EMBL/GenBank/DDBJ whole genome shotgun (WGS) entry which is preliminary data.</text>
</comment>
<feature type="transmembrane region" description="Helical" evidence="11">
    <location>
        <begin position="464"/>
        <end position="484"/>
    </location>
</feature>
<comment type="similarity">
    <text evidence="2">Belongs to the inorganic phosphate transporter (PiT) (TC 2.A.20) family. Pit subfamily.</text>
</comment>
<keyword evidence="13" id="KW-1185">Reference proteome</keyword>
<proteinExistence type="inferred from homology"/>
<protein>
    <recommendedName>
        <fullName evidence="11">Phosphate transporter</fullName>
    </recommendedName>
</protein>
<dbReference type="EMBL" id="JAUEDK010000024">
    <property type="protein sequence ID" value="MDN0075967.1"/>
    <property type="molecule type" value="Genomic_DNA"/>
</dbReference>
<dbReference type="Proteomes" id="UP001168540">
    <property type="component" value="Unassembled WGS sequence"/>
</dbReference>
<name>A0ABT7XQA7_9NEIS</name>
<keyword evidence="7" id="KW-0769">Symport</keyword>
<feature type="transmembrane region" description="Helical" evidence="11">
    <location>
        <begin position="371"/>
        <end position="390"/>
    </location>
</feature>
<keyword evidence="6 11" id="KW-0812">Transmembrane</keyword>
<feature type="transmembrane region" description="Helical" evidence="11">
    <location>
        <begin position="12"/>
        <end position="32"/>
    </location>
</feature>
<feature type="transmembrane region" description="Helical" evidence="11">
    <location>
        <begin position="229"/>
        <end position="247"/>
    </location>
</feature>
<dbReference type="RefSeq" id="WP_289830609.1">
    <property type="nucleotide sequence ID" value="NZ_JAUEDK010000024.1"/>
</dbReference>
<evidence type="ECO:0000256" key="5">
    <source>
        <dbReference type="ARBA" id="ARBA00022592"/>
    </source>
</evidence>
<feature type="transmembrane region" description="Helical" evidence="11">
    <location>
        <begin position="96"/>
        <end position="116"/>
    </location>
</feature>
<keyword evidence="4" id="KW-1003">Cell membrane</keyword>
<evidence type="ECO:0000256" key="4">
    <source>
        <dbReference type="ARBA" id="ARBA00022475"/>
    </source>
</evidence>
<organism evidence="12 13">
    <name type="scientific">Crenobacter oryzisoli</name>
    <dbReference type="NCBI Taxonomy" id="3056844"/>
    <lineage>
        <taxon>Bacteria</taxon>
        <taxon>Pseudomonadati</taxon>
        <taxon>Pseudomonadota</taxon>
        <taxon>Betaproteobacteria</taxon>
        <taxon>Neisseriales</taxon>
        <taxon>Neisseriaceae</taxon>
        <taxon>Crenobacter</taxon>
    </lineage>
</organism>
<gene>
    <name evidence="12" type="ORF">QU481_13835</name>
</gene>
<sequence length="490" mass="52490">MLDLFSGLDMYVAVTLVLSLGFVLAFEFINGFHDTANAVATVIYTQSMKPQWAVIGSGIFNFFGVLTGGLAVAYAIVHLLPVDLLVTVNTGKGLAMVFSLLAAAIVWNLGTWYFGLPASSSHTLIGSILGVGITNAVLTHGSVSDGINWAKAVEVGMSLLVSPLVGFMMSGILLVLLRRFMPSSNMHKSPFQRQQIEGRKHPPFWTRFMLILSAMGVSFAHGSNDGQKGVGLIMLVLIGIVPAKFVVNLDSTPYQIERTRDAAVHLQNFYAHNQALIASTFPAKPVSSTDDHADHCRPDDTNARANAVRSLIGDAPTSYRNLTPAQRWQVRTDLLCLDESAKLAAKLPGLTAADKQHLAELRKDLSVTTEYAPLWVILAVAAALGVGTMIGWKRVVLTVGEKIGKKDMTYAQGVCAQLTAAVSIGLANLFGMPVSTTHVLSSGVAGTMVAERAGLQWSTIRNILLAWLFTLPAAMALAAALYYGSTLIIH</sequence>
<evidence type="ECO:0000256" key="3">
    <source>
        <dbReference type="ARBA" id="ARBA00022448"/>
    </source>
</evidence>
<dbReference type="InterPro" id="IPR001204">
    <property type="entry name" value="Phos_transporter"/>
</dbReference>
<keyword evidence="8 11" id="KW-1133">Transmembrane helix</keyword>
<reference evidence="12" key="1">
    <citation type="submission" date="2023-06" db="EMBL/GenBank/DDBJ databases">
        <authorList>
            <person name="Zhang S."/>
        </authorList>
    </citation>
    <scope>NUCLEOTIDE SEQUENCE</scope>
    <source>
        <strain evidence="12">SG2303</strain>
    </source>
</reference>
<evidence type="ECO:0000256" key="2">
    <source>
        <dbReference type="ARBA" id="ARBA00005342"/>
    </source>
</evidence>
<dbReference type="Pfam" id="PF01384">
    <property type="entry name" value="PHO4"/>
    <property type="match status" value="1"/>
</dbReference>